<keyword evidence="3" id="KW-0472">Membrane</keyword>
<dbReference type="GO" id="GO:0003676">
    <property type="term" value="F:nucleic acid binding"/>
    <property type="evidence" value="ECO:0007669"/>
    <property type="project" value="InterPro"/>
</dbReference>
<dbReference type="AlphaFoldDB" id="A0A1A8VU50"/>
<dbReference type="EMBL" id="FLQV01000128">
    <property type="protein sequence ID" value="SBS82357.1"/>
    <property type="molecule type" value="Genomic_DNA"/>
</dbReference>
<feature type="compositionally biased region" description="Polar residues" evidence="2">
    <location>
        <begin position="121"/>
        <end position="132"/>
    </location>
</feature>
<evidence type="ECO:0000313" key="5">
    <source>
        <dbReference type="Proteomes" id="UP000078546"/>
    </source>
</evidence>
<gene>
    <name evidence="4" type="ORF">POVCU1_007180</name>
</gene>
<feature type="compositionally biased region" description="Basic and acidic residues" evidence="2">
    <location>
        <begin position="467"/>
        <end position="491"/>
    </location>
</feature>
<feature type="transmembrane region" description="Helical" evidence="3">
    <location>
        <begin position="32"/>
        <end position="57"/>
    </location>
</feature>
<evidence type="ECO:0000256" key="3">
    <source>
        <dbReference type="SAM" id="Phobius"/>
    </source>
</evidence>
<protein>
    <recommendedName>
        <fullName evidence="6">RRM domain-containing protein</fullName>
    </recommendedName>
</protein>
<dbReference type="InterPro" id="IPR012677">
    <property type="entry name" value="Nucleotide-bd_a/b_plait_sf"/>
</dbReference>
<evidence type="ECO:0008006" key="6">
    <source>
        <dbReference type="Google" id="ProtNLM"/>
    </source>
</evidence>
<sequence>MLRKKRNMHRVFLSCIRNPPSYRRSVPNISHVHWGHVIIGLSSLGGIGNIGGIFNILKQRYPLFSNTSIGFPLHGRCSDGCDSEKYYEHDKGEVSLEGGICAHEEMVSYSAPICVQMENKQGTNSIGESQGEISPHKEDNDIEKMKNNGDNQQKKIMGDVKKEEEKEKKRKKMLQDGKTKKKKGKHDLDVRTNGEKRKGKNKSCNVSHKDEKQSNQTNMEKKKKKTKKRGNKIKDSSYIKDDKKNEIPLEDKKKNKISSLLKKKEINKMKINYENEKKKKKKKKKMEIENMKEIRINLDFNKENYFNEFQKIGKKNGVIMHRLNKMEDIYTFVSKNKQNIGYDNIHAYNNFLYEIYDKFSNTDIKKVKKLINNYNKLTKKNLQKKIKYFETFYEMCPQNYRDVLTCLFIQSVDVLKGDDISYTFYYDQVLHSYKENEEGISYLEEEQTRYERSDYKEEHEQEQDNIDDCHRSQRGNHYEYDNSFEGREQKSRAKHRQSEYYTNKIVHEINVHFRNSNETDCINEKNFVMVYNLPIISYEVLREELKETFSFCGEIKNIEFFSDRLKTVDVDVLNDEALSYQGGNNGSNSSNITGGNNGDDNYEELSSCEKKSCAKGSSTIRRGRKNSTNENNPNSYTKLYGIIEFHDEKSAELATSDFLRIFGLFCYKKLIYVDRCVNKKIMIVTHLPFHLNIYNILYMLLNASLCKVDISYEEREQARSLSDDCRKESSKQSSHFDGIEKGLGKNGKEGNNIERSHGYIVKNSDPLSDGAKLGEQLFVESERGRRQEGDEMAKCEFVLRNGNVKIENREELLSYDRHKSNFSDVYDYICEISKKNFLKFKEEKHIKLDMKKDEQNNNKMEEKSNSFQSFYDFYEKNKKMKTRSLVMNNNGRILILHFDNFKNLFYCFKKFKYIFKNKNCMIFSLNLRRCIYLNGEIRDNFGNSFEDELIQHSCKRHYANVTAKPTKGGGEKACLQNRLFSFDVCFFLHVAKVV</sequence>
<dbReference type="SUPFAM" id="SSF54928">
    <property type="entry name" value="RNA-binding domain, RBD"/>
    <property type="match status" value="1"/>
</dbReference>
<feature type="region of interest" description="Disordered" evidence="2">
    <location>
        <begin position="450"/>
        <end position="496"/>
    </location>
</feature>
<feature type="compositionally biased region" description="Basic and acidic residues" evidence="2">
    <location>
        <begin position="721"/>
        <end position="730"/>
    </location>
</feature>
<feature type="region of interest" description="Disordered" evidence="2">
    <location>
        <begin position="121"/>
        <end position="239"/>
    </location>
</feature>
<feature type="coiled-coil region" evidence="1">
    <location>
        <begin position="263"/>
        <end position="294"/>
    </location>
</feature>
<dbReference type="Gene3D" id="3.30.70.330">
    <property type="match status" value="1"/>
</dbReference>
<dbReference type="CDD" id="cd00590">
    <property type="entry name" value="RRM_SF"/>
    <property type="match status" value="1"/>
</dbReference>
<feature type="region of interest" description="Disordered" evidence="2">
    <location>
        <begin position="721"/>
        <end position="741"/>
    </location>
</feature>
<feature type="compositionally biased region" description="Basic and acidic residues" evidence="2">
    <location>
        <begin position="186"/>
        <end position="196"/>
    </location>
</feature>
<accession>A0A1A8VU50</accession>
<dbReference type="Proteomes" id="UP000078546">
    <property type="component" value="Unassembled WGS sequence"/>
</dbReference>
<keyword evidence="3" id="KW-1133">Transmembrane helix</keyword>
<evidence type="ECO:0000256" key="1">
    <source>
        <dbReference type="SAM" id="Coils"/>
    </source>
</evidence>
<keyword evidence="3" id="KW-0812">Transmembrane</keyword>
<reference evidence="5" key="1">
    <citation type="submission" date="2016-05" db="EMBL/GenBank/DDBJ databases">
        <authorList>
            <person name="Naeem Raeece"/>
        </authorList>
    </citation>
    <scope>NUCLEOTIDE SEQUENCE [LARGE SCALE GENOMIC DNA]</scope>
</reference>
<evidence type="ECO:0000256" key="2">
    <source>
        <dbReference type="SAM" id="MobiDB-lite"/>
    </source>
</evidence>
<name>A0A1A8VU50_PLAOA</name>
<feature type="compositionally biased region" description="Basic and acidic residues" evidence="2">
    <location>
        <begin position="134"/>
        <end position="178"/>
    </location>
</feature>
<keyword evidence="1" id="KW-0175">Coiled coil</keyword>
<evidence type="ECO:0000313" key="4">
    <source>
        <dbReference type="EMBL" id="SBS82357.1"/>
    </source>
</evidence>
<feature type="compositionally biased region" description="Basic residues" evidence="2">
    <location>
        <begin position="221"/>
        <end position="231"/>
    </location>
</feature>
<dbReference type="InterPro" id="IPR035979">
    <property type="entry name" value="RBD_domain_sf"/>
</dbReference>
<feature type="compositionally biased region" description="Basic and acidic residues" evidence="2">
    <location>
        <begin position="450"/>
        <end position="459"/>
    </location>
</feature>
<proteinExistence type="predicted"/>
<organism evidence="4 5">
    <name type="scientific">Plasmodium ovale curtisi</name>
    <dbReference type="NCBI Taxonomy" id="864141"/>
    <lineage>
        <taxon>Eukaryota</taxon>
        <taxon>Sar</taxon>
        <taxon>Alveolata</taxon>
        <taxon>Apicomplexa</taxon>
        <taxon>Aconoidasida</taxon>
        <taxon>Haemosporida</taxon>
        <taxon>Plasmodiidae</taxon>
        <taxon>Plasmodium</taxon>
        <taxon>Plasmodium (Plasmodium)</taxon>
    </lineage>
</organism>